<dbReference type="RefSeq" id="WP_131889246.1">
    <property type="nucleotide sequence ID" value="NZ_SMKU01000007.1"/>
</dbReference>
<keyword evidence="1" id="KW-0812">Transmembrane</keyword>
<comment type="caution">
    <text evidence="2">The sequence shown here is derived from an EMBL/GenBank/DDBJ whole genome shotgun (WGS) entry which is preliminary data.</text>
</comment>
<gene>
    <name evidence="2" type="ORF">E1298_03350</name>
</gene>
<dbReference type="NCBIfam" id="NF038083">
    <property type="entry name" value="CU044_5270_fam"/>
    <property type="match status" value="1"/>
</dbReference>
<protein>
    <recommendedName>
        <fullName evidence="4">CU044_5270 family protein</fullName>
    </recommendedName>
</protein>
<keyword evidence="1" id="KW-0472">Membrane</keyword>
<evidence type="ECO:0000313" key="2">
    <source>
        <dbReference type="EMBL" id="TDD96320.1"/>
    </source>
</evidence>
<dbReference type="InterPro" id="IPR047789">
    <property type="entry name" value="CU044_5270-like"/>
</dbReference>
<keyword evidence="3" id="KW-1185">Reference proteome</keyword>
<keyword evidence="1" id="KW-1133">Transmembrane helix</keyword>
<evidence type="ECO:0008006" key="4">
    <source>
        <dbReference type="Google" id="ProtNLM"/>
    </source>
</evidence>
<evidence type="ECO:0000256" key="1">
    <source>
        <dbReference type="SAM" id="Phobius"/>
    </source>
</evidence>
<dbReference type="OrthoDB" id="3467914at2"/>
<accession>A0A4R5CDE5</accession>
<organism evidence="2 3">
    <name type="scientific">Actinomadura rubrisoli</name>
    <dbReference type="NCBI Taxonomy" id="2530368"/>
    <lineage>
        <taxon>Bacteria</taxon>
        <taxon>Bacillati</taxon>
        <taxon>Actinomycetota</taxon>
        <taxon>Actinomycetes</taxon>
        <taxon>Streptosporangiales</taxon>
        <taxon>Thermomonosporaceae</taxon>
        <taxon>Actinomadura</taxon>
    </lineage>
</organism>
<dbReference type="Proteomes" id="UP000294513">
    <property type="component" value="Unassembled WGS sequence"/>
</dbReference>
<sequence length="409" mass="43595">MNTVDRTVASLKPAMLDAVENTPADESRIPALTAASQERSRRHVPKLPIALAVGTAVATAGVAVVALRPGDGSAPAPGNALLVAAASAQKAPAGRYWHAKTVLGEIYAVGARKATHYRVDSRQGIDNWTARDGRGSSANLDLPDVPVTAQDKQRWKAAGSPGWVKIPNSEGGEEQMLLEMNPPPGQMGPRMPSDGRWYGLTLGQIAKLPTEPKALQNTLLGLKGDWHAYTSKTRKEPIRALSGQERVRALSDVAGTLLSTAPAPPKVRAATFRMLAALPGVRPQGRTVDPQGRPGTVVSLPLETTVELGLYTAPKQLGTYQRQFIIDPAAGKLLAIRDLVVNPPHGGRPLPTGDNGKPRRLEAKDMPDRFHQRGELAGYQLFEVSEWTDAVPPAGALLPPDLKTARPRG</sequence>
<feature type="transmembrane region" description="Helical" evidence="1">
    <location>
        <begin position="47"/>
        <end position="67"/>
    </location>
</feature>
<evidence type="ECO:0000313" key="3">
    <source>
        <dbReference type="Proteomes" id="UP000294513"/>
    </source>
</evidence>
<reference evidence="2 3" key="1">
    <citation type="submission" date="2019-03" db="EMBL/GenBank/DDBJ databases">
        <title>Draft genome sequences of novel Actinobacteria.</title>
        <authorList>
            <person name="Sahin N."/>
            <person name="Ay H."/>
            <person name="Saygin H."/>
        </authorList>
    </citation>
    <scope>NUCLEOTIDE SEQUENCE [LARGE SCALE GENOMIC DNA]</scope>
    <source>
        <strain evidence="2 3">H3C3</strain>
    </source>
</reference>
<dbReference type="EMBL" id="SMKU01000007">
    <property type="protein sequence ID" value="TDD96320.1"/>
    <property type="molecule type" value="Genomic_DNA"/>
</dbReference>
<dbReference type="AlphaFoldDB" id="A0A4R5CDE5"/>
<name>A0A4R5CDE5_9ACTN</name>
<proteinExistence type="predicted"/>